<dbReference type="Proteomes" id="UP001595615">
    <property type="component" value="Unassembled WGS sequence"/>
</dbReference>
<dbReference type="SUPFAM" id="SSF47203">
    <property type="entry name" value="Acyl-CoA dehydrogenase C-terminal domain-like"/>
    <property type="match status" value="1"/>
</dbReference>
<dbReference type="Gene3D" id="1.10.540.10">
    <property type="entry name" value="Acyl-CoA dehydrogenase/oxidase, N-terminal domain"/>
    <property type="match status" value="1"/>
</dbReference>
<sequence length="383" mass="40105">MTAPHPDVADLAPKVAARAEEIEAARRLPADLAAELAAAGLFRLVVPKSLGGLELPPGEVVATIEAMAQADASVAWCLMIAATTGLTSAYLPREIAAEVFADPNVITGGVFAPMGKAVVDGDDYVVSGRWSWGSGTANCAWIVGGSLIFEDSAMRLLPSGQPDHRMMVMPRADVELIDTWHSAGLKGTGSGDFAVEELRVPRARSVSLIVDAPVEKGPLYAFPAFGLLALGIAAVAAGNARAALDEVKAALASKRAPGSKRTAAERGAVQVEVAKSEARLRAARAFLYGAIAEAWEIAQATGSIDLDTRAELRLAATHMTRTAAEVTREAYDLGGGAALFLSNPLQRRFRDAHAMTQHMMVSPATYELTGRVLLGLPTDASTL</sequence>
<organism evidence="5 6">
    <name type="scientific">Sphingoaurantiacus capsulatus</name>
    <dbReference type="NCBI Taxonomy" id="1771310"/>
    <lineage>
        <taxon>Bacteria</taxon>
        <taxon>Pseudomonadati</taxon>
        <taxon>Pseudomonadota</taxon>
        <taxon>Alphaproteobacteria</taxon>
        <taxon>Sphingomonadales</taxon>
        <taxon>Sphingosinicellaceae</taxon>
        <taxon>Sphingoaurantiacus</taxon>
    </lineage>
</organism>
<dbReference type="Gene3D" id="1.20.140.10">
    <property type="entry name" value="Butyryl-CoA Dehydrogenase, subunit A, domain 3"/>
    <property type="match status" value="1"/>
</dbReference>
<dbReference type="InterPro" id="IPR013107">
    <property type="entry name" value="Acyl-CoA_DH_C"/>
</dbReference>
<dbReference type="RefSeq" id="WP_380857089.1">
    <property type="nucleotide sequence ID" value="NZ_JBHRXV010000003.1"/>
</dbReference>
<dbReference type="InterPro" id="IPR037069">
    <property type="entry name" value="AcylCoA_DH/ox_N_sf"/>
</dbReference>
<dbReference type="InterPro" id="IPR013786">
    <property type="entry name" value="AcylCoA_DH/ox_N"/>
</dbReference>
<dbReference type="EMBL" id="JBHRXV010000003">
    <property type="protein sequence ID" value="MFC3711681.1"/>
    <property type="molecule type" value="Genomic_DNA"/>
</dbReference>
<accession>A0ABV7X6X7</accession>
<gene>
    <name evidence="5" type="ORF">ACFOMD_03810</name>
</gene>
<name>A0ABV7X6X7_9SPHN</name>
<reference evidence="6" key="1">
    <citation type="journal article" date="2019" name="Int. J. Syst. Evol. Microbiol.">
        <title>The Global Catalogue of Microorganisms (GCM) 10K type strain sequencing project: providing services to taxonomists for standard genome sequencing and annotation.</title>
        <authorList>
            <consortium name="The Broad Institute Genomics Platform"/>
            <consortium name="The Broad Institute Genome Sequencing Center for Infectious Disease"/>
            <person name="Wu L."/>
            <person name="Ma J."/>
        </authorList>
    </citation>
    <scope>NUCLEOTIDE SEQUENCE [LARGE SCALE GENOMIC DNA]</scope>
    <source>
        <strain evidence="6">KCTC 42644</strain>
    </source>
</reference>
<dbReference type="PANTHER" id="PTHR48083">
    <property type="entry name" value="MEDIUM-CHAIN SPECIFIC ACYL-COA DEHYDROGENASE, MITOCHONDRIAL-RELATED"/>
    <property type="match status" value="1"/>
</dbReference>
<dbReference type="PIRSF" id="PIRSF016578">
    <property type="entry name" value="HsaA"/>
    <property type="match status" value="1"/>
</dbReference>
<evidence type="ECO:0000256" key="1">
    <source>
        <dbReference type="ARBA" id="ARBA00023002"/>
    </source>
</evidence>
<dbReference type="Pfam" id="PF02771">
    <property type="entry name" value="Acyl-CoA_dh_N"/>
    <property type="match status" value="1"/>
</dbReference>
<dbReference type="SUPFAM" id="SSF56645">
    <property type="entry name" value="Acyl-CoA dehydrogenase NM domain-like"/>
    <property type="match status" value="1"/>
</dbReference>
<feature type="domain" description="Acyl-CoA dehydrogenase/oxidase N-terminal" evidence="3">
    <location>
        <begin position="14"/>
        <end position="83"/>
    </location>
</feature>
<dbReference type="InterPro" id="IPR036250">
    <property type="entry name" value="AcylCo_DH-like_C"/>
</dbReference>
<dbReference type="Gene3D" id="2.40.110.10">
    <property type="entry name" value="Butyryl-CoA Dehydrogenase, subunit A, domain 2"/>
    <property type="match status" value="1"/>
</dbReference>
<dbReference type="InterPro" id="IPR050741">
    <property type="entry name" value="Acyl-CoA_dehydrogenase"/>
</dbReference>
<comment type="similarity">
    <text evidence="2">Belongs to the HpaH/HsaA monooxygenase family.</text>
</comment>
<keyword evidence="1" id="KW-0560">Oxidoreductase</keyword>
<protein>
    <submittedName>
        <fullName evidence="5">Acyl-CoA dehydrogenase family protein</fullName>
    </submittedName>
</protein>
<evidence type="ECO:0000313" key="6">
    <source>
        <dbReference type="Proteomes" id="UP001595615"/>
    </source>
</evidence>
<evidence type="ECO:0000259" key="4">
    <source>
        <dbReference type="Pfam" id="PF08028"/>
    </source>
</evidence>
<feature type="domain" description="Acyl-CoA dehydrogenase C-terminal" evidence="4">
    <location>
        <begin position="230"/>
        <end position="362"/>
    </location>
</feature>
<evidence type="ECO:0000313" key="5">
    <source>
        <dbReference type="EMBL" id="MFC3711681.1"/>
    </source>
</evidence>
<evidence type="ECO:0000259" key="3">
    <source>
        <dbReference type="Pfam" id="PF02771"/>
    </source>
</evidence>
<dbReference type="PANTHER" id="PTHR48083:SF5">
    <property type="entry name" value="NRGC PROTEIN"/>
    <property type="match status" value="1"/>
</dbReference>
<dbReference type="InterPro" id="IPR046373">
    <property type="entry name" value="Acyl-CoA_Oxase/DH_mid-dom_sf"/>
</dbReference>
<dbReference type="Pfam" id="PF08028">
    <property type="entry name" value="Acyl-CoA_dh_2"/>
    <property type="match status" value="1"/>
</dbReference>
<proteinExistence type="inferred from homology"/>
<evidence type="ECO:0000256" key="2">
    <source>
        <dbReference type="ARBA" id="ARBA00049661"/>
    </source>
</evidence>
<dbReference type="InterPro" id="IPR009100">
    <property type="entry name" value="AcylCoA_DH/oxidase_NM_dom_sf"/>
</dbReference>
<comment type="caution">
    <text evidence="5">The sequence shown here is derived from an EMBL/GenBank/DDBJ whole genome shotgun (WGS) entry which is preliminary data.</text>
</comment>
<keyword evidence="6" id="KW-1185">Reference proteome</keyword>